<evidence type="ECO:0000313" key="2">
    <source>
        <dbReference type="EMBL" id="EZA51829.1"/>
    </source>
</evidence>
<keyword evidence="3" id="KW-1185">Reference proteome</keyword>
<evidence type="ECO:0000313" key="3">
    <source>
        <dbReference type="Proteomes" id="UP000053097"/>
    </source>
</evidence>
<evidence type="ECO:0000256" key="1">
    <source>
        <dbReference type="SAM" id="MobiDB-lite"/>
    </source>
</evidence>
<accession>A0A026W9X9</accession>
<dbReference type="EMBL" id="KK107371">
    <property type="protein sequence ID" value="EZA51829.1"/>
    <property type="molecule type" value="Genomic_DNA"/>
</dbReference>
<feature type="compositionally biased region" description="Gly residues" evidence="1">
    <location>
        <begin position="156"/>
        <end position="167"/>
    </location>
</feature>
<gene>
    <name evidence="2" type="ORF">X777_09624</name>
</gene>
<protein>
    <submittedName>
        <fullName evidence="2">Uncharacterized protein</fullName>
    </submittedName>
</protein>
<sequence length="167" mass="18160">MEVLDPHPRLALKKYAKRRLGRALVVLHIIRDQRAPARKRQSGSFDILQVGSAREYRKGFRAGLKDCVAAATAMADWRALEGRRMKKLVSMCHGSIGAWHPARERVWDSSIYGSGVPVIRRRAKSGAEHDGVGPMPAKVRVGNENEGTGNIAPKGLAGGMARGGNVT</sequence>
<name>A0A026W9X9_OOCBI</name>
<organism evidence="2 3">
    <name type="scientific">Ooceraea biroi</name>
    <name type="common">Clonal raider ant</name>
    <name type="synonym">Cerapachys biroi</name>
    <dbReference type="NCBI Taxonomy" id="2015173"/>
    <lineage>
        <taxon>Eukaryota</taxon>
        <taxon>Metazoa</taxon>
        <taxon>Ecdysozoa</taxon>
        <taxon>Arthropoda</taxon>
        <taxon>Hexapoda</taxon>
        <taxon>Insecta</taxon>
        <taxon>Pterygota</taxon>
        <taxon>Neoptera</taxon>
        <taxon>Endopterygota</taxon>
        <taxon>Hymenoptera</taxon>
        <taxon>Apocrita</taxon>
        <taxon>Aculeata</taxon>
        <taxon>Formicoidea</taxon>
        <taxon>Formicidae</taxon>
        <taxon>Dorylinae</taxon>
        <taxon>Ooceraea</taxon>
    </lineage>
</organism>
<feature type="region of interest" description="Disordered" evidence="1">
    <location>
        <begin position="124"/>
        <end position="167"/>
    </location>
</feature>
<reference evidence="2 3" key="1">
    <citation type="journal article" date="2014" name="Curr. Biol.">
        <title>The genome of the clonal raider ant Cerapachys biroi.</title>
        <authorList>
            <person name="Oxley P.R."/>
            <person name="Ji L."/>
            <person name="Fetter-Pruneda I."/>
            <person name="McKenzie S.K."/>
            <person name="Li C."/>
            <person name="Hu H."/>
            <person name="Zhang G."/>
            <person name="Kronauer D.J."/>
        </authorList>
    </citation>
    <scope>NUCLEOTIDE SEQUENCE [LARGE SCALE GENOMIC DNA]</scope>
</reference>
<dbReference type="AlphaFoldDB" id="A0A026W9X9"/>
<proteinExistence type="predicted"/>
<dbReference type="Proteomes" id="UP000053097">
    <property type="component" value="Unassembled WGS sequence"/>
</dbReference>